<keyword evidence="2" id="KW-1185">Reference proteome</keyword>
<dbReference type="AlphaFoldDB" id="A0A6C0GVI3"/>
<sequence>MPGSLYKQNKPAALKPELVKEFVVAAHGKLDRTQELLLQEPGLLNATWDWGAGDFETGLGGASHMGNREIANFLLSKGARMDIFTAAMLGKLEIIQTIIKIYPDMISCKGPHGISLLKHAKAGGKESGPVVAFLETQGAK</sequence>
<dbReference type="Proteomes" id="UP000480178">
    <property type="component" value="Chromosome"/>
</dbReference>
<gene>
    <name evidence="1" type="ORF">GXP67_33470</name>
</gene>
<dbReference type="KEGG" id="rhoz:GXP67_33470"/>
<dbReference type="EMBL" id="CP048222">
    <property type="protein sequence ID" value="QHT72255.1"/>
    <property type="molecule type" value="Genomic_DNA"/>
</dbReference>
<proteinExistence type="predicted"/>
<dbReference type="SUPFAM" id="SSF48403">
    <property type="entry name" value="Ankyrin repeat"/>
    <property type="match status" value="1"/>
</dbReference>
<evidence type="ECO:0000313" key="1">
    <source>
        <dbReference type="EMBL" id="QHT72255.1"/>
    </source>
</evidence>
<name>A0A6C0GVI3_9BACT</name>
<accession>A0A6C0GVI3</accession>
<dbReference type="InterPro" id="IPR036770">
    <property type="entry name" value="Ankyrin_rpt-contain_sf"/>
</dbReference>
<dbReference type="Gene3D" id="1.25.40.20">
    <property type="entry name" value="Ankyrin repeat-containing domain"/>
    <property type="match status" value="1"/>
</dbReference>
<protein>
    <submittedName>
        <fullName evidence="1">Ankyrin repeat domain-containing protein</fullName>
    </submittedName>
</protein>
<reference evidence="1 2" key="1">
    <citation type="submission" date="2020-01" db="EMBL/GenBank/DDBJ databases">
        <authorList>
            <person name="Kim M.K."/>
        </authorList>
    </citation>
    <scope>NUCLEOTIDE SEQUENCE [LARGE SCALE GENOMIC DNA]</scope>
    <source>
        <strain evidence="1 2">172606-1</strain>
    </source>
</reference>
<evidence type="ECO:0000313" key="2">
    <source>
        <dbReference type="Proteomes" id="UP000480178"/>
    </source>
</evidence>
<organism evidence="1 2">
    <name type="scientific">Rhodocytophaga rosea</name>
    <dbReference type="NCBI Taxonomy" id="2704465"/>
    <lineage>
        <taxon>Bacteria</taxon>
        <taxon>Pseudomonadati</taxon>
        <taxon>Bacteroidota</taxon>
        <taxon>Cytophagia</taxon>
        <taxon>Cytophagales</taxon>
        <taxon>Rhodocytophagaceae</taxon>
        <taxon>Rhodocytophaga</taxon>
    </lineage>
</organism>